<dbReference type="EMBL" id="LR796758">
    <property type="protein sequence ID" value="CAB4163955.1"/>
    <property type="molecule type" value="Genomic_DNA"/>
</dbReference>
<accession>A0A6J5R1W4</accession>
<dbReference type="EMBL" id="LR797099">
    <property type="protein sequence ID" value="CAB4186965.1"/>
    <property type="molecule type" value="Genomic_DNA"/>
</dbReference>
<name>A0A6J5R1W4_9CAUD</name>
<gene>
    <name evidence="3" type="ORF">UFOVP1146_311</name>
    <name evidence="4" type="ORF">UFOVP1638_254</name>
    <name evidence="1" type="ORF">UFOVP812_224</name>
    <name evidence="2" type="ORF">UFOVP818_341</name>
</gene>
<evidence type="ECO:0000313" key="1">
    <source>
        <dbReference type="EMBL" id="CAB4163955.1"/>
    </source>
</evidence>
<organism evidence="3">
    <name type="scientific">uncultured Caudovirales phage</name>
    <dbReference type="NCBI Taxonomy" id="2100421"/>
    <lineage>
        <taxon>Viruses</taxon>
        <taxon>Duplodnaviria</taxon>
        <taxon>Heunggongvirae</taxon>
        <taxon>Uroviricota</taxon>
        <taxon>Caudoviricetes</taxon>
        <taxon>Peduoviridae</taxon>
        <taxon>Maltschvirus</taxon>
        <taxon>Maltschvirus maltsch</taxon>
    </lineage>
</organism>
<proteinExistence type="predicted"/>
<sequence>MAFTESLVKLLPEESRINVYQAYSTWWINLRNQGGLRLTDVGYTVFAEVLKFQEYEYDFSQYDSNFVQYDKKMLLQLDQTLENPYYITGKKVISELIFFSSKEAMLAQLYGNLDKFLKNYK</sequence>
<dbReference type="EMBL" id="LR797502">
    <property type="protein sequence ID" value="CAB4221306.1"/>
    <property type="molecule type" value="Genomic_DNA"/>
</dbReference>
<evidence type="ECO:0000313" key="4">
    <source>
        <dbReference type="EMBL" id="CAB4221306.1"/>
    </source>
</evidence>
<protein>
    <submittedName>
        <fullName evidence="3">Uncharacterized protein</fullName>
    </submittedName>
</protein>
<dbReference type="EMBL" id="LR796776">
    <property type="protein sequence ID" value="CAB4165805.1"/>
    <property type="molecule type" value="Genomic_DNA"/>
</dbReference>
<reference evidence="3" key="1">
    <citation type="submission" date="2020-05" db="EMBL/GenBank/DDBJ databases">
        <authorList>
            <person name="Chiriac C."/>
            <person name="Salcher M."/>
            <person name="Ghai R."/>
            <person name="Kavagutti S V."/>
        </authorList>
    </citation>
    <scope>NUCLEOTIDE SEQUENCE</scope>
</reference>
<evidence type="ECO:0000313" key="2">
    <source>
        <dbReference type="EMBL" id="CAB4165805.1"/>
    </source>
</evidence>
<evidence type="ECO:0000313" key="3">
    <source>
        <dbReference type="EMBL" id="CAB4186965.1"/>
    </source>
</evidence>